<dbReference type="GeneID" id="7048675"/>
<evidence type="ECO:0000313" key="4">
    <source>
        <dbReference type="Proteomes" id="UP000001744"/>
    </source>
</evidence>
<dbReference type="EMBL" id="KE651170">
    <property type="protein sequence ID" value="EEB05010.2"/>
    <property type="molecule type" value="Genomic_DNA"/>
</dbReference>
<organism evidence="3 4">
    <name type="scientific">Schizosaccharomyces japonicus (strain yFS275 / FY16936)</name>
    <name type="common">Fission yeast</name>
    <dbReference type="NCBI Taxonomy" id="402676"/>
    <lineage>
        <taxon>Eukaryota</taxon>
        <taxon>Fungi</taxon>
        <taxon>Dikarya</taxon>
        <taxon>Ascomycota</taxon>
        <taxon>Taphrinomycotina</taxon>
        <taxon>Schizosaccharomycetes</taxon>
        <taxon>Schizosaccharomycetales</taxon>
        <taxon>Schizosaccharomycetaceae</taxon>
        <taxon>Schizosaccharomyces</taxon>
    </lineage>
</organism>
<keyword evidence="4" id="KW-1185">Reference proteome</keyword>
<evidence type="ECO:0000313" key="3">
    <source>
        <dbReference type="EMBL" id="EEB05010.2"/>
    </source>
</evidence>
<feature type="domain" description="Retrotransposon gag" evidence="2">
    <location>
        <begin position="69"/>
        <end position="139"/>
    </location>
</feature>
<dbReference type="STRING" id="402676.B6K8G7"/>
<reference evidence="3 4" key="1">
    <citation type="journal article" date="2011" name="Science">
        <title>Comparative functional genomics of the fission yeasts.</title>
        <authorList>
            <person name="Rhind N."/>
            <person name="Chen Z."/>
            <person name="Yassour M."/>
            <person name="Thompson D.A."/>
            <person name="Haas B.J."/>
            <person name="Habib N."/>
            <person name="Wapinski I."/>
            <person name="Roy S."/>
            <person name="Lin M.F."/>
            <person name="Heiman D.I."/>
            <person name="Young S.K."/>
            <person name="Furuya K."/>
            <person name="Guo Y."/>
            <person name="Pidoux A."/>
            <person name="Chen H.M."/>
            <person name="Robbertse B."/>
            <person name="Goldberg J.M."/>
            <person name="Aoki K."/>
            <person name="Bayne E.H."/>
            <person name="Berlin A.M."/>
            <person name="Desjardins C.A."/>
            <person name="Dobbs E."/>
            <person name="Dukaj L."/>
            <person name="Fan L."/>
            <person name="FitzGerald M.G."/>
            <person name="French C."/>
            <person name="Gujja S."/>
            <person name="Hansen K."/>
            <person name="Keifenheim D."/>
            <person name="Levin J.Z."/>
            <person name="Mosher R.A."/>
            <person name="Mueller C.A."/>
            <person name="Pfiffner J."/>
            <person name="Priest M."/>
            <person name="Russ C."/>
            <person name="Smialowska A."/>
            <person name="Swoboda P."/>
            <person name="Sykes S.M."/>
            <person name="Vaughn M."/>
            <person name="Vengrova S."/>
            <person name="Yoder R."/>
            <person name="Zeng Q."/>
            <person name="Allshire R."/>
            <person name="Baulcombe D."/>
            <person name="Birren B.W."/>
            <person name="Brown W."/>
            <person name="Ekwall K."/>
            <person name="Kellis M."/>
            <person name="Leatherwood J."/>
            <person name="Levin H."/>
            <person name="Margalit H."/>
            <person name="Martienssen R."/>
            <person name="Nieduszynski C.A."/>
            <person name="Spatafora J.W."/>
            <person name="Friedman N."/>
            <person name="Dalgaard J.Z."/>
            <person name="Baumann P."/>
            <person name="Niki H."/>
            <person name="Regev A."/>
            <person name="Nusbaum C."/>
        </authorList>
    </citation>
    <scope>NUCLEOTIDE SEQUENCE [LARGE SCALE GENOMIC DNA]</scope>
    <source>
        <strain evidence="4">yFS275 / FY16936</strain>
    </source>
</reference>
<gene>
    <name evidence="3" type="ORF">SJAG_05143</name>
</gene>
<protein>
    <recommendedName>
        <fullName evidence="2">Retrotransposon gag domain-containing protein</fullName>
    </recommendedName>
</protein>
<dbReference type="InterPro" id="IPR005162">
    <property type="entry name" value="Retrotrans_gag_dom"/>
</dbReference>
<dbReference type="HOGENOM" id="CLU_1038840_0_0_1"/>
<dbReference type="RefSeq" id="XP_002176114.2">
    <property type="nucleotide sequence ID" value="XM_002176078.2"/>
</dbReference>
<proteinExistence type="predicted"/>
<feature type="region of interest" description="Disordered" evidence="1">
    <location>
        <begin position="1"/>
        <end position="21"/>
    </location>
</feature>
<dbReference type="Proteomes" id="UP000001744">
    <property type="component" value="Unassembled WGS sequence"/>
</dbReference>
<dbReference type="Pfam" id="PF03732">
    <property type="entry name" value="Retrotrans_gag"/>
    <property type="match status" value="1"/>
</dbReference>
<evidence type="ECO:0000259" key="2">
    <source>
        <dbReference type="Pfam" id="PF03732"/>
    </source>
</evidence>
<dbReference type="JaponicusDB" id="SJAG_05143"/>
<evidence type="ECO:0000256" key="1">
    <source>
        <dbReference type="SAM" id="MobiDB-lite"/>
    </source>
</evidence>
<dbReference type="VEuPathDB" id="FungiDB:SJAG_05143"/>
<name>B6K8G7_SCHJY</name>
<sequence>MSSFGLPDSPSSPAAVAADSASLPSVSQIEKLPKYDGRRDSAVLDSWIYTMGNYLKLLRVPSSSVAFVVSLRLDGAALRWFRSRFPEEAHPTLKWDEISAGLVSAFRPINDERLMRNEFVRLRQTGKASEFVDRLRELQIVLPLIRLWFPRLPPRDFRFCSSGPSGSSSRAVSSGPVSNDPMDIDAVRISPPTSPNELNAAAATPASAADKSGITLEIVRKGVVPRLATYQCSTFTSQCLCLGIPRLVMELIPRLLLLLPRLFLPLFQ</sequence>
<accession>B6K8G7</accession>
<dbReference type="AlphaFoldDB" id="B6K8G7"/>